<dbReference type="InterPro" id="IPR050314">
    <property type="entry name" value="Glycosyl_Hydrlase_18"/>
</dbReference>
<dbReference type="PANTHER" id="PTHR11177:SF317">
    <property type="entry name" value="CHITINASE 12-RELATED"/>
    <property type="match status" value="1"/>
</dbReference>
<evidence type="ECO:0000256" key="8">
    <source>
        <dbReference type="SAM" id="SignalP"/>
    </source>
</evidence>
<dbReference type="InterPro" id="IPR017853">
    <property type="entry name" value="GH"/>
</dbReference>
<feature type="domain" description="GH18" evidence="9">
    <location>
        <begin position="37"/>
        <end position="444"/>
    </location>
</feature>
<evidence type="ECO:0000259" key="9">
    <source>
        <dbReference type="PROSITE" id="PS51910"/>
    </source>
</evidence>
<dbReference type="Gene3D" id="3.20.20.80">
    <property type="entry name" value="Glycosidases"/>
    <property type="match status" value="1"/>
</dbReference>
<dbReference type="GO" id="GO:0005975">
    <property type="term" value="P:carbohydrate metabolic process"/>
    <property type="evidence" value="ECO:0007669"/>
    <property type="project" value="InterPro"/>
</dbReference>
<dbReference type="GO" id="GO:0006032">
    <property type="term" value="P:chitin catabolic process"/>
    <property type="evidence" value="ECO:0007669"/>
    <property type="project" value="UniProtKB-KW"/>
</dbReference>
<dbReference type="EMBL" id="VFOW01000001">
    <property type="protein sequence ID" value="TQL74648.1"/>
    <property type="molecule type" value="Genomic_DNA"/>
</dbReference>
<protein>
    <recommendedName>
        <fullName evidence="2">chitinase</fullName>
        <ecNumber evidence="2">3.2.1.14</ecNumber>
    </recommendedName>
</protein>
<dbReference type="AlphaFoldDB" id="A0A543APZ1"/>
<dbReference type="InterPro" id="IPR029070">
    <property type="entry name" value="Chitinase_insertion_sf"/>
</dbReference>
<evidence type="ECO:0000313" key="10">
    <source>
        <dbReference type="EMBL" id="TQL74648.1"/>
    </source>
</evidence>
<feature type="signal peptide" evidence="8">
    <location>
        <begin position="1"/>
        <end position="28"/>
    </location>
</feature>
<evidence type="ECO:0000256" key="5">
    <source>
        <dbReference type="ARBA" id="ARBA00023295"/>
    </source>
</evidence>
<accession>A0A543APZ1</accession>
<keyword evidence="8" id="KW-0732">Signal</keyword>
<dbReference type="EC" id="3.2.1.14" evidence="2"/>
<evidence type="ECO:0000256" key="4">
    <source>
        <dbReference type="ARBA" id="ARBA00023024"/>
    </source>
</evidence>
<evidence type="ECO:0000256" key="2">
    <source>
        <dbReference type="ARBA" id="ARBA00012729"/>
    </source>
</evidence>
<dbReference type="SMART" id="SM00636">
    <property type="entry name" value="Glyco_18"/>
    <property type="match status" value="1"/>
</dbReference>
<dbReference type="Gene3D" id="3.10.50.10">
    <property type="match status" value="1"/>
</dbReference>
<evidence type="ECO:0000256" key="7">
    <source>
        <dbReference type="RuleBase" id="RU004453"/>
    </source>
</evidence>
<gene>
    <name evidence="10" type="ORF">FB566_0134</name>
</gene>
<dbReference type="PANTHER" id="PTHR11177">
    <property type="entry name" value="CHITINASE"/>
    <property type="match status" value="1"/>
</dbReference>
<comment type="similarity">
    <text evidence="7">Belongs to the glycosyl hydrolase 18 family.</text>
</comment>
<dbReference type="OrthoDB" id="9775889at2"/>
<name>A0A543APZ1_9ACTN</name>
<evidence type="ECO:0000313" key="11">
    <source>
        <dbReference type="Proteomes" id="UP000317043"/>
    </source>
</evidence>
<organism evidence="10 11">
    <name type="scientific">Stackebrandtia endophytica</name>
    <dbReference type="NCBI Taxonomy" id="1496996"/>
    <lineage>
        <taxon>Bacteria</taxon>
        <taxon>Bacillati</taxon>
        <taxon>Actinomycetota</taxon>
        <taxon>Actinomycetes</taxon>
        <taxon>Glycomycetales</taxon>
        <taxon>Glycomycetaceae</taxon>
        <taxon>Stackebrandtia</taxon>
    </lineage>
</organism>
<evidence type="ECO:0000256" key="1">
    <source>
        <dbReference type="ARBA" id="ARBA00000822"/>
    </source>
</evidence>
<keyword evidence="3 6" id="KW-0378">Hydrolase</keyword>
<dbReference type="Proteomes" id="UP000317043">
    <property type="component" value="Unassembled WGS sequence"/>
</dbReference>
<dbReference type="RefSeq" id="WP_142033910.1">
    <property type="nucleotide sequence ID" value="NZ_JBHTGS010000002.1"/>
</dbReference>
<dbReference type="InterPro" id="IPR001579">
    <property type="entry name" value="Glyco_hydro_18_chit_AS"/>
</dbReference>
<dbReference type="InterPro" id="IPR001223">
    <property type="entry name" value="Glyco_hydro18_cat"/>
</dbReference>
<dbReference type="GO" id="GO:0008843">
    <property type="term" value="F:endochitinase activity"/>
    <property type="evidence" value="ECO:0007669"/>
    <property type="project" value="UniProtKB-EC"/>
</dbReference>
<dbReference type="Pfam" id="PF00704">
    <property type="entry name" value="Glyco_hydro_18"/>
    <property type="match status" value="1"/>
</dbReference>
<keyword evidence="5 6" id="KW-0326">Glycosidase</keyword>
<keyword evidence="4" id="KW-0146">Chitin degradation</keyword>
<evidence type="ECO:0000256" key="6">
    <source>
        <dbReference type="RuleBase" id="RU000489"/>
    </source>
</evidence>
<keyword evidence="4" id="KW-0624">Polysaccharide degradation</keyword>
<keyword evidence="11" id="KW-1185">Reference proteome</keyword>
<dbReference type="PROSITE" id="PS51910">
    <property type="entry name" value="GH18_2"/>
    <property type="match status" value="1"/>
</dbReference>
<comment type="catalytic activity">
    <reaction evidence="1">
        <text>Random endo-hydrolysis of N-acetyl-beta-D-glucosaminide (1-&gt;4)-beta-linkages in chitin and chitodextrins.</text>
        <dbReference type="EC" id="3.2.1.14"/>
    </reaction>
</comment>
<proteinExistence type="inferred from homology"/>
<keyword evidence="4" id="KW-0119">Carbohydrate metabolism</keyword>
<dbReference type="InParanoid" id="A0A543APZ1"/>
<reference evidence="10 11" key="1">
    <citation type="submission" date="2019-06" db="EMBL/GenBank/DDBJ databases">
        <title>Sequencing the genomes of 1000 actinobacteria strains.</title>
        <authorList>
            <person name="Klenk H.-P."/>
        </authorList>
    </citation>
    <scope>NUCLEOTIDE SEQUENCE [LARGE SCALE GENOMIC DNA]</scope>
    <source>
        <strain evidence="10 11">DSM 45928</strain>
    </source>
</reference>
<sequence length="444" mass="47133">MTRRMILGTVTALATLAATGLAVVSANADTVDQSGEPINLAYYARWNVVGGPNDFYLKDVHESGAAEDLTHLAYAFANVTPEGGCSPQLDWGDYTYAMSAEESVDGVADTADDPIVGQFHQLKKLKQLHPDLNVTISLGGGAGIGDDGAGAAFAALAADPTIRAEFIENCIDVFLRGNLPITRHGGGDTGTPRGGPGTGAGIFDGIDIDWEWPEADSRDDFAALHTEFRAALDDLGAETGEYYTLNTTVPGNVDSSGYQAGFDIPAVFAASDFVTIQGYNMYGAWSDQNLTTNHHAQLFDSDDNPYVWNRHSTSAGIEYMIAEGAPADKIVLGAPSFARGWTGVPDVDNGRYQTGTGPADGSDGSAENYSVVKDLPGTTFIDEETVAAYHYDGTTWWSYDVPETMAIKTQYTVDNGLGGMMVWDIVGDRDNELISTIAEVQAAG</sequence>
<dbReference type="InterPro" id="IPR011583">
    <property type="entry name" value="Chitinase_II/V-like_cat"/>
</dbReference>
<feature type="chain" id="PRO_5021942136" description="chitinase" evidence="8">
    <location>
        <begin position="29"/>
        <end position="444"/>
    </location>
</feature>
<evidence type="ECO:0000256" key="3">
    <source>
        <dbReference type="ARBA" id="ARBA00022801"/>
    </source>
</evidence>
<dbReference type="SUPFAM" id="SSF51445">
    <property type="entry name" value="(Trans)glycosidases"/>
    <property type="match status" value="1"/>
</dbReference>
<dbReference type="GO" id="GO:0008061">
    <property type="term" value="F:chitin binding"/>
    <property type="evidence" value="ECO:0007669"/>
    <property type="project" value="InterPro"/>
</dbReference>
<dbReference type="SUPFAM" id="SSF54556">
    <property type="entry name" value="Chitinase insertion domain"/>
    <property type="match status" value="1"/>
</dbReference>
<comment type="caution">
    <text evidence="10">The sequence shown here is derived from an EMBL/GenBank/DDBJ whole genome shotgun (WGS) entry which is preliminary data.</text>
</comment>
<dbReference type="PROSITE" id="PS01095">
    <property type="entry name" value="GH18_1"/>
    <property type="match status" value="1"/>
</dbReference>